<name>A0A702WU72_SALER</name>
<evidence type="ECO:0000313" key="1">
    <source>
        <dbReference type="EMBL" id="HAC7097485.1"/>
    </source>
</evidence>
<proteinExistence type="predicted"/>
<accession>A0A702WU72</accession>
<dbReference type="EMBL" id="DAAMNJ010000015">
    <property type="protein sequence ID" value="HAC7239296.1"/>
    <property type="molecule type" value="Genomic_DNA"/>
</dbReference>
<dbReference type="AlphaFoldDB" id="A0A702WU72"/>
<reference evidence="1" key="2">
    <citation type="submission" date="2018-08" db="EMBL/GenBank/DDBJ databases">
        <authorList>
            <consortium name="NCBI Pathogen Detection Project"/>
        </authorList>
    </citation>
    <scope>NUCLEOTIDE SEQUENCE</scope>
    <source>
        <strain evidence="2">SL1_101</strain>
        <strain evidence="1">SL1_134</strain>
    </source>
</reference>
<evidence type="ECO:0000313" key="2">
    <source>
        <dbReference type="EMBL" id="HAC7239296.1"/>
    </source>
</evidence>
<gene>
    <name evidence="2" type="ORF">G0E65_23430</name>
    <name evidence="1" type="ORF">G0E85_23190</name>
</gene>
<organism evidence="1">
    <name type="scientific">Salmonella enterica</name>
    <name type="common">Salmonella choleraesuis</name>
    <dbReference type="NCBI Taxonomy" id="28901"/>
    <lineage>
        <taxon>Bacteria</taxon>
        <taxon>Pseudomonadati</taxon>
        <taxon>Pseudomonadota</taxon>
        <taxon>Gammaproteobacteria</taxon>
        <taxon>Enterobacterales</taxon>
        <taxon>Enterobacteriaceae</taxon>
        <taxon>Salmonella</taxon>
    </lineage>
</organism>
<comment type="caution">
    <text evidence="1">The sequence shown here is derived from an EMBL/GenBank/DDBJ whole genome shotgun (WGS) entry which is preliminary data.</text>
</comment>
<reference evidence="1" key="1">
    <citation type="journal article" date="2018" name="Genome Biol.">
        <title>SKESA: strategic k-mer extension for scrupulous assemblies.</title>
        <authorList>
            <person name="Souvorov A."/>
            <person name="Agarwala R."/>
            <person name="Lipman D.J."/>
        </authorList>
    </citation>
    <scope>NUCLEOTIDE SEQUENCE</scope>
    <source>
        <strain evidence="2">SL1_101</strain>
        <strain evidence="1">SL1_134</strain>
    </source>
</reference>
<sequence>MTLSKKLTDIFRTVNNLTHCKATNQLRAGDASIALASAVLSCDRSSIFEQDYPRSGRRVRSDHTLLTAFASVTIPAPV</sequence>
<dbReference type="EMBL" id="DAAMLE010000024">
    <property type="protein sequence ID" value="HAC7097485.1"/>
    <property type="molecule type" value="Genomic_DNA"/>
</dbReference>
<protein>
    <submittedName>
        <fullName evidence="1">Uncharacterized protein</fullName>
    </submittedName>
</protein>